<dbReference type="GO" id="GO:0006144">
    <property type="term" value="P:purine nucleobase metabolic process"/>
    <property type="evidence" value="ECO:0007669"/>
    <property type="project" value="UniProtKB-KW"/>
</dbReference>
<evidence type="ECO:0000313" key="5">
    <source>
        <dbReference type="EMBL" id="UWX73809.1"/>
    </source>
</evidence>
<organism evidence="5 6">
    <name type="scientific">Burkholderia gladioli</name>
    <name type="common">Pseudomonas marginata</name>
    <name type="synonym">Phytomonas marginata</name>
    <dbReference type="NCBI Taxonomy" id="28095"/>
    <lineage>
        <taxon>Bacteria</taxon>
        <taxon>Pseudomonadati</taxon>
        <taxon>Pseudomonadota</taxon>
        <taxon>Betaproteobacteria</taxon>
        <taxon>Burkholderiales</taxon>
        <taxon>Burkholderiaceae</taxon>
        <taxon>Burkholderia</taxon>
    </lineage>
</organism>
<evidence type="ECO:0000256" key="2">
    <source>
        <dbReference type="ARBA" id="ARBA00022631"/>
    </source>
</evidence>
<dbReference type="EC" id="4.3.2.3" evidence="5"/>
<accession>A0AB38U1G0</accession>
<evidence type="ECO:0000256" key="1">
    <source>
        <dbReference type="ARBA" id="ARBA00011738"/>
    </source>
</evidence>
<dbReference type="GO" id="GO:0004848">
    <property type="term" value="F:ureidoglycolate hydrolase activity"/>
    <property type="evidence" value="ECO:0007669"/>
    <property type="project" value="InterPro"/>
</dbReference>
<dbReference type="RefSeq" id="WP_013690872.1">
    <property type="nucleotide sequence ID" value="NZ_CADEPT010000003.1"/>
</dbReference>
<dbReference type="PANTHER" id="PTHR21221:SF1">
    <property type="entry name" value="UREIDOGLYCOLATE LYASE"/>
    <property type="match status" value="1"/>
</dbReference>
<dbReference type="AlphaFoldDB" id="A0AB38U1G0"/>
<evidence type="ECO:0000256" key="4">
    <source>
        <dbReference type="ARBA" id="ARBA00047684"/>
    </source>
</evidence>
<reference evidence="5" key="1">
    <citation type="submission" date="2022-09" db="EMBL/GenBank/DDBJ databases">
        <title>Genomic of Burkholderia gladioli.</title>
        <authorList>
            <person name="Wu H."/>
        </authorList>
    </citation>
    <scope>NUCLEOTIDE SEQUENCE</scope>
    <source>
        <strain evidence="5">ZN-S4</strain>
    </source>
</reference>
<comment type="subunit">
    <text evidence="1">Homodimer.</text>
</comment>
<dbReference type="CDD" id="cd20298">
    <property type="entry name" value="cupin_UAH"/>
    <property type="match status" value="1"/>
</dbReference>
<dbReference type="GeneID" id="66460089"/>
<dbReference type="InterPro" id="IPR007247">
    <property type="entry name" value="Ureidogly_lyase"/>
</dbReference>
<sequence>MPLGNDSAPVLTAHALTPDEFAPFGEVVSTDAAARRSHFRYAFEASERAVQPAMWVSYPSTVSSDEVEITRLERHPHAAQTFIPIREGRYLVVVCQSAPDGSPDVSTLRALIADEGQAVTYRRDVWHHGLTVLDTRSRFAVVTTLTGEADDDTFFELGEPVRVRIPEPAAQASTDGEA</sequence>
<dbReference type="GO" id="GO:0050385">
    <property type="term" value="F:ureidoglycolate lyase activity"/>
    <property type="evidence" value="ECO:0007669"/>
    <property type="project" value="UniProtKB-EC"/>
</dbReference>
<dbReference type="Gene3D" id="2.60.120.480">
    <property type="entry name" value="Ureidoglycolate hydrolase"/>
    <property type="match status" value="1"/>
</dbReference>
<keyword evidence="3 5" id="KW-0456">Lyase</keyword>
<dbReference type="InterPro" id="IPR011051">
    <property type="entry name" value="RmlC_Cupin_sf"/>
</dbReference>
<dbReference type="PANTHER" id="PTHR21221">
    <property type="entry name" value="UREIDOGLYCOLATE HYDROLASE"/>
    <property type="match status" value="1"/>
</dbReference>
<dbReference type="Pfam" id="PF04115">
    <property type="entry name" value="Ureidogly_lyase"/>
    <property type="match status" value="1"/>
</dbReference>
<dbReference type="EMBL" id="CP104215">
    <property type="protein sequence ID" value="UWX73809.1"/>
    <property type="molecule type" value="Genomic_DNA"/>
</dbReference>
<proteinExistence type="predicted"/>
<name>A0AB38U1G0_BURGA</name>
<evidence type="ECO:0000313" key="6">
    <source>
        <dbReference type="Proteomes" id="UP001059745"/>
    </source>
</evidence>
<dbReference type="SUPFAM" id="SSF51182">
    <property type="entry name" value="RmlC-like cupins"/>
    <property type="match status" value="1"/>
</dbReference>
<dbReference type="GO" id="GO:0000256">
    <property type="term" value="P:allantoin catabolic process"/>
    <property type="evidence" value="ECO:0007669"/>
    <property type="project" value="InterPro"/>
</dbReference>
<evidence type="ECO:0000256" key="3">
    <source>
        <dbReference type="ARBA" id="ARBA00023239"/>
    </source>
</evidence>
<keyword evidence="2" id="KW-0659">Purine metabolism</keyword>
<dbReference type="Proteomes" id="UP001059745">
    <property type="component" value="Chromosome 2"/>
</dbReference>
<gene>
    <name evidence="5" type="ORF">NYZ96_19895</name>
</gene>
<dbReference type="InterPro" id="IPR047233">
    <property type="entry name" value="UAH_cupin"/>
</dbReference>
<protein>
    <submittedName>
        <fullName evidence="5">Ureidoglycolate lyase</fullName>
        <ecNumber evidence="5">4.3.2.3</ecNumber>
    </submittedName>
</protein>
<dbReference type="InterPro" id="IPR024060">
    <property type="entry name" value="Ureidoglycolate_lyase_dom_sf"/>
</dbReference>
<comment type="catalytic activity">
    <reaction evidence="4">
        <text>(S)-ureidoglycolate = urea + glyoxylate</text>
        <dbReference type="Rhea" id="RHEA:11304"/>
        <dbReference type="ChEBI" id="CHEBI:16199"/>
        <dbReference type="ChEBI" id="CHEBI:36655"/>
        <dbReference type="ChEBI" id="CHEBI:57296"/>
        <dbReference type="EC" id="4.3.2.3"/>
    </reaction>
</comment>